<dbReference type="Proteomes" id="UP000828390">
    <property type="component" value="Unassembled WGS sequence"/>
</dbReference>
<gene>
    <name evidence="1" type="ORF">DPMN_073329</name>
</gene>
<proteinExistence type="predicted"/>
<accession>A0A9D4BYU4</accession>
<dbReference type="AlphaFoldDB" id="A0A9D4BYU4"/>
<name>A0A9D4BYU4_DREPO</name>
<sequence>MLVNLSTQAIELQHTTRQTWGGIHMEIGPPRVHSKDFVDGMKILTEQAYHTL</sequence>
<evidence type="ECO:0000313" key="1">
    <source>
        <dbReference type="EMBL" id="KAH3713537.1"/>
    </source>
</evidence>
<dbReference type="EMBL" id="JAIWYP010000014">
    <property type="protein sequence ID" value="KAH3713537.1"/>
    <property type="molecule type" value="Genomic_DNA"/>
</dbReference>
<evidence type="ECO:0000313" key="2">
    <source>
        <dbReference type="Proteomes" id="UP000828390"/>
    </source>
</evidence>
<reference evidence="1" key="1">
    <citation type="journal article" date="2019" name="bioRxiv">
        <title>The Genome of the Zebra Mussel, Dreissena polymorpha: A Resource for Invasive Species Research.</title>
        <authorList>
            <person name="McCartney M.A."/>
            <person name="Auch B."/>
            <person name="Kono T."/>
            <person name="Mallez S."/>
            <person name="Zhang Y."/>
            <person name="Obille A."/>
            <person name="Becker A."/>
            <person name="Abrahante J.E."/>
            <person name="Garbe J."/>
            <person name="Badalamenti J.P."/>
            <person name="Herman A."/>
            <person name="Mangelson H."/>
            <person name="Liachko I."/>
            <person name="Sullivan S."/>
            <person name="Sone E.D."/>
            <person name="Koren S."/>
            <person name="Silverstein K.A.T."/>
            <person name="Beckman K.B."/>
            <person name="Gohl D.M."/>
        </authorList>
    </citation>
    <scope>NUCLEOTIDE SEQUENCE</scope>
    <source>
        <strain evidence="1">Duluth1</strain>
        <tissue evidence="1">Whole animal</tissue>
    </source>
</reference>
<reference evidence="1" key="2">
    <citation type="submission" date="2020-11" db="EMBL/GenBank/DDBJ databases">
        <authorList>
            <person name="McCartney M.A."/>
            <person name="Auch B."/>
            <person name="Kono T."/>
            <person name="Mallez S."/>
            <person name="Becker A."/>
            <person name="Gohl D.M."/>
            <person name="Silverstein K.A.T."/>
            <person name="Koren S."/>
            <person name="Bechman K.B."/>
            <person name="Herman A."/>
            <person name="Abrahante J.E."/>
            <person name="Garbe J."/>
        </authorList>
    </citation>
    <scope>NUCLEOTIDE SEQUENCE</scope>
    <source>
        <strain evidence="1">Duluth1</strain>
        <tissue evidence="1">Whole animal</tissue>
    </source>
</reference>
<comment type="caution">
    <text evidence="1">The sequence shown here is derived from an EMBL/GenBank/DDBJ whole genome shotgun (WGS) entry which is preliminary data.</text>
</comment>
<keyword evidence="2" id="KW-1185">Reference proteome</keyword>
<protein>
    <submittedName>
        <fullName evidence="1">Uncharacterized protein</fullName>
    </submittedName>
</protein>
<organism evidence="1 2">
    <name type="scientific">Dreissena polymorpha</name>
    <name type="common">Zebra mussel</name>
    <name type="synonym">Mytilus polymorpha</name>
    <dbReference type="NCBI Taxonomy" id="45954"/>
    <lineage>
        <taxon>Eukaryota</taxon>
        <taxon>Metazoa</taxon>
        <taxon>Spiralia</taxon>
        <taxon>Lophotrochozoa</taxon>
        <taxon>Mollusca</taxon>
        <taxon>Bivalvia</taxon>
        <taxon>Autobranchia</taxon>
        <taxon>Heteroconchia</taxon>
        <taxon>Euheterodonta</taxon>
        <taxon>Imparidentia</taxon>
        <taxon>Neoheterodontei</taxon>
        <taxon>Myida</taxon>
        <taxon>Dreissenoidea</taxon>
        <taxon>Dreissenidae</taxon>
        <taxon>Dreissena</taxon>
    </lineage>
</organism>